<protein>
    <recommendedName>
        <fullName evidence="2">protein-tyrosine-phosphatase</fullName>
        <ecNumber evidence="2">3.1.3.48</ecNumber>
    </recommendedName>
</protein>
<dbReference type="EC" id="3.1.3.48" evidence="2"/>
<dbReference type="GO" id="GO:0004725">
    <property type="term" value="F:protein tyrosine phosphatase activity"/>
    <property type="evidence" value="ECO:0007669"/>
    <property type="project" value="UniProtKB-EC"/>
</dbReference>
<feature type="domain" description="Phosphotyrosine protein phosphatase I" evidence="6">
    <location>
        <begin position="7"/>
        <end position="152"/>
    </location>
</feature>
<reference evidence="7 8" key="1">
    <citation type="submission" date="2019-06" db="EMBL/GenBank/DDBJ databases">
        <title>Sequencing the genomes of 1000 actinobacteria strains.</title>
        <authorList>
            <person name="Klenk H.-P."/>
        </authorList>
    </citation>
    <scope>NUCLEOTIDE SEQUENCE [LARGE SCALE GENOMIC DNA]</scope>
    <source>
        <strain evidence="7 8">DSM 103495</strain>
    </source>
</reference>
<feature type="active site" description="Nucleophile" evidence="5">
    <location>
        <position position="13"/>
    </location>
</feature>
<comment type="similarity">
    <text evidence="1">Belongs to the low molecular weight phosphotyrosine protein phosphatase family.</text>
</comment>
<dbReference type="InterPro" id="IPR036196">
    <property type="entry name" value="Ptyr_pPase_sf"/>
</dbReference>
<dbReference type="InterPro" id="IPR050438">
    <property type="entry name" value="LMW_PTPase"/>
</dbReference>
<keyword evidence="8" id="KW-1185">Reference proteome</keyword>
<dbReference type="CDD" id="cd16343">
    <property type="entry name" value="LMWPTP"/>
    <property type="match status" value="1"/>
</dbReference>
<dbReference type="SUPFAM" id="SSF52788">
    <property type="entry name" value="Phosphotyrosine protein phosphatases I"/>
    <property type="match status" value="1"/>
</dbReference>
<dbReference type="OrthoDB" id="9784339at2"/>
<dbReference type="AlphaFoldDB" id="A0A543EW78"/>
<dbReference type="EMBL" id="VFPG01000002">
    <property type="protein sequence ID" value="TQM25836.1"/>
    <property type="molecule type" value="Genomic_DNA"/>
</dbReference>
<dbReference type="SMART" id="SM00226">
    <property type="entry name" value="LMWPc"/>
    <property type="match status" value="1"/>
</dbReference>
<evidence type="ECO:0000256" key="1">
    <source>
        <dbReference type="ARBA" id="ARBA00011063"/>
    </source>
</evidence>
<dbReference type="InterPro" id="IPR017867">
    <property type="entry name" value="Tyr_phospatase_low_mol_wt"/>
</dbReference>
<evidence type="ECO:0000256" key="2">
    <source>
        <dbReference type="ARBA" id="ARBA00013064"/>
    </source>
</evidence>
<comment type="caution">
    <text evidence="7">The sequence shown here is derived from an EMBL/GenBank/DDBJ whole genome shotgun (WGS) entry which is preliminary data.</text>
</comment>
<dbReference type="PRINTS" id="PR00719">
    <property type="entry name" value="LMWPTPASE"/>
</dbReference>
<dbReference type="PANTHER" id="PTHR11717">
    <property type="entry name" value="LOW MOLECULAR WEIGHT PROTEIN TYROSINE PHOSPHATASE"/>
    <property type="match status" value="1"/>
</dbReference>
<dbReference type="Pfam" id="PF01451">
    <property type="entry name" value="LMWPc"/>
    <property type="match status" value="1"/>
</dbReference>
<evidence type="ECO:0000259" key="6">
    <source>
        <dbReference type="SMART" id="SM00226"/>
    </source>
</evidence>
<dbReference type="RefSeq" id="WP_141812477.1">
    <property type="nucleotide sequence ID" value="NZ_VFPG01000002.1"/>
</dbReference>
<dbReference type="InterPro" id="IPR023485">
    <property type="entry name" value="Ptyr_pPase"/>
</dbReference>
<evidence type="ECO:0000256" key="3">
    <source>
        <dbReference type="ARBA" id="ARBA00022801"/>
    </source>
</evidence>
<accession>A0A543EW78</accession>
<evidence type="ECO:0000256" key="4">
    <source>
        <dbReference type="ARBA" id="ARBA00022912"/>
    </source>
</evidence>
<evidence type="ECO:0000313" key="8">
    <source>
        <dbReference type="Proteomes" id="UP000316331"/>
    </source>
</evidence>
<evidence type="ECO:0000256" key="5">
    <source>
        <dbReference type="PIRSR" id="PIRSR617867-1"/>
    </source>
</evidence>
<keyword evidence="4" id="KW-0904">Protein phosphatase</keyword>
<keyword evidence="3" id="KW-0378">Hydrolase</keyword>
<gene>
    <name evidence="7" type="ORF">FB390_6003</name>
</gene>
<feature type="active site" description="Proton donor" evidence="5">
    <location>
        <position position="126"/>
    </location>
</feature>
<feature type="active site" evidence="5">
    <location>
        <position position="19"/>
    </location>
</feature>
<name>A0A543EW78_9NOCA</name>
<sequence length="167" mass="17946">MAVVGDLHVSFVCTGNICRSPMAEKMFAHHLRRAGLADRVRVSSAGTGSWHVGDDADPRTTETLLKYGYPTGHVAAVVGADHRAADLLIALDTGHERALARLGVPSDRRKLLRSFDPEADGPDVPDPYYGTAADFELVRAQIEAAIPGLLDWVRAALDRVPVADGRP</sequence>
<dbReference type="Gene3D" id="3.40.50.2300">
    <property type="match status" value="1"/>
</dbReference>
<organism evidence="7 8">
    <name type="scientific">Nocardia bhagyanarayanae</name>
    <dbReference type="NCBI Taxonomy" id="1215925"/>
    <lineage>
        <taxon>Bacteria</taxon>
        <taxon>Bacillati</taxon>
        <taxon>Actinomycetota</taxon>
        <taxon>Actinomycetes</taxon>
        <taxon>Mycobacteriales</taxon>
        <taxon>Nocardiaceae</taxon>
        <taxon>Nocardia</taxon>
    </lineage>
</organism>
<evidence type="ECO:0000313" key="7">
    <source>
        <dbReference type="EMBL" id="TQM25836.1"/>
    </source>
</evidence>
<dbReference type="Proteomes" id="UP000316331">
    <property type="component" value="Unassembled WGS sequence"/>
</dbReference>
<dbReference type="PANTHER" id="PTHR11717:SF7">
    <property type="entry name" value="LOW MOLECULAR WEIGHT PHOSPHOTYROSINE PROTEIN PHOSPHATASE"/>
    <property type="match status" value="1"/>
</dbReference>
<proteinExistence type="inferred from homology"/>